<feature type="compositionally biased region" description="Gly residues" evidence="1">
    <location>
        <begin position="350"/>
        <end position="362"/>
    </location>
</feature>
<feature type="compositionally biased region" description="Gly residues" evidence="1">
    <location>
        <begin position="163"/>
        <end position="177"/>
    </location>
</feature>
<evidence type="ECO:0000313" key="4">
    <source>
        <dbReference type="Proteomes" id="UP000663908"/>
    </source>
</evidence>
<feature type="compositionally biased region" description="Polar residues" evidence="1">
    <location>
        <begin position="53"/>
        <end position="67"/>
    </location>
</feature>
<evidence type="ECO:0008006" key="5">
    <source>
        <dbReference type="Google" id="ProtNLM"/>
    </source>
</evidence>
<feature type="chain" id="PRO_5045580671" description="Secreted protein" evidence="2">
    <location>
        <begin position="21"/>
        <end position="476"/>
    </location>
</feature>
<feature type="compositionally biased region" description="Gly residues" evidence="1">
    <location>
        <begin position="100"/>
        <end position="112"/>
    </location>
</feature>
<organism evidence="3 4">
    <name type="scientific">Streptomyces cyanogenus</name>
    <dbReference type="NCBI Taxonomy" id="80860"/>
    <lineage>
        <taxon>Bacteria</taxon>
        <taxon>Bacillati</taxon>
        <taxon>Actinomycetota</taxon>
        <taxon>Actinomycetes</taxon>
        <taxon>Kitasatosporales</taxon>
        <taxon>Streptomycetaceae</taxon>
        <taxon>Streptomyces</taxon>
    </lineage>
</organism>
<protein>
    <recommendedName>
        <fullName evidence="5">Secreted protein</fullName>
    </recommendedName>
</protein>
<feature type="signal peptide" evidence="2">
    <location>
        <begin position="1"/>
        <end position="20"/>
    </location>
</feature>
<feature type="region of interest" description="Disordered" evidence="1">
    <location>
        <begin position="124"/>
        <end position="143"/>
    </location>
</feature>
<feature type="region of interest" description="Disordered" evidence="1">
    <location>
        <begin position="53"/>
        <end position="115"/>
    </location>
</feature>
<accession>A0ABX7TS31</accession>
<keyword evidence="2" id="KW-0732">Signal</keyword>
<dbReference type="Proteomes" id="UP000663908">
    <property type="component" value="Chromosome"/>
</dbReference>
<evidence type="ECO:0000313" key="3">
    <source>
        <dbReference type="EMBL" id="QTD99177.1"/>
    </source>
</evidence>
<proteinExistence type="predicted"/>
<sequence>MRTRTLGLAVMAALAASGLAATGSGVAFSQGMDGHGAGATADGGSAVAVGAEQNTAQAHRQNNNCDHQNGAAVTDTLTGSRRETRCASADESFNHHSKTVGGGADARGGSSGGVLSQQNIAQEGRQNNSCANENDTNATLSGSSLEADCTNADASLNKRTHIQGGGASAHGGSGAGIGDNLNTAQEGRQNNNCADSTAAFRLTGARVAGRCHNADASVNKHTHVSGKGARANGGNANELLQHNTAQEGRQNNNCADPNNSDLTVRGGKLVGECESVDASVNKKTVTKGGGATANGGNGAGFVAQQNVAQEGRQNNNCANPNATAAVVSGGRLAGQCESVDASVNKKTVTKGGGATASGGDSGGDLAQQNVAQEGRQNNNCANPNDSTLTLDGSRDEVTCGLADDSVNVKTVEAGGGAEARGGSSATALFQQNTAQEGRQNNNCGNPNNAVMTLDGSHNQTECLAIDHSRNIGTVTR</sequence>
<name>A0ABX7TS31_STRCY</name>
<feature type="region of interest" description="Disordered" evidence="1">
    <location>
        <begin position="161"/>
        <end position="183"/>
    </location>
</feature>
<evidence type="ECO:0000256" key="1">
    <source>
        <dbReference type="SAM" id="MobiDB-lite"/>
    </source>
</evidence>
<reference evidence="3 4" key="1">
    <citation type="submission" date="2021-03" db="EMBL/GenBank/DDBJ databases">
        <title>Complete genome sequence of Streptomyces cyanogenus S136, producer of anticancer angucycline landomycin A.</title>
        <authorList>
            <person name="Hrab P."/>
            <person name="Ruckert C."/>
            <person name="Busche T."/>
            <person name="Ostash I."/>
            <person name="Kalinowski J."/>
            <person name="Fedorenko V."/>
            <person name="Yushchuk O."/>
            <person name="Ostash B."/>
        </authorList>
    </citation>
    <scope>NUCLEOTIDE SEQUENCE [LARGE SCALE GENOMIC DNA]</scope>
    <source>
        <strain evidence="3 4">S136</strain>
    </source>
</reference>
<dbReference type="EMBL" id="CP071839">
    <property type="protein sequence ID" value="QTD99177.1"/>
    <property type="molecule type" value="Genomic_DNA"/>
</dbReference>
<keyword evidence="4" id="KW-1185">Reference proteome</keyword>
<gene>
    <name evidence="3" type="ORF">S1361_17640</name>
</gene>
<evidence type="ECO:0000256" key="2">
    <source>
        <dbReference type="SAM" id="SignalP"/>
    </source>
</evidence>
<feature type="region of interest" description="Disordered" evidence="1">
    <location>
        <begin position="347"/>
        <end position="366"/>
    </location>
</feature>